<dbReference type="GO" id="GO:0000166">
    <property type="term" value="F:nucleotide binding"/>
    <property type="evidence" value="ECO:0007669"/>
    <property type="project" value="InterPro"/>
</dbReference>
<dbReference type="Gene3D" id="3.40.50.720">
    <property type="entry name" value="NAD(P)-binding Rossmann-like Domain"/>
    <property type="match status" value="1"/>
</dbReference>
<keyword evidence="4" id="KW-1185">Reference proteome</keyword>
<evidence type="ECO:0000313" key="3">
    <source>
        <dbReference type="EMBL" id="MST96652.1"/>
    </source>
</evidence>
<evidence type="ECO:0000256" key="1">
    <source>
        <dbReference type="ARBA" id="ARBA00023002"/>
    </source>
</evidence>
<accession>A0A844G156</accession>
<name>A0A844G156_9BACT</name>
<organism evidence="3 4">
    <name type="scientific">Victivallis lenta</name>
    <dbReference type="NCBI Taxonomy" id="2606640"/>
    <lineage>
        <taxon>Bacteria</taxon>
        <taxon>Pseudomonadati</taxon>
        <taxon>Lentisphaerota</taxon>
        <taxon>Lentisphaeria</taxon>
        <taxon>Victivallales</taxon>
        <taxon>Victivallaceae</taxon>
        <taxon>Victivallis</taxon>
    </lineage>
</organism>
<protein>
    <submittedName>
        <fullName evidence="3">Gfo/Idh/MocA family oxidoreductase</fullName>
    </submittedName>
</protein>
<dbReference type="Proteomes" id="UP000435649">
    <property type="component" value="Unassembled WGS sequence"/>
</dbReference>
<evidence type="ECO:0000259" key="2">
    <source>
        <dbReference type="Pfam" id="PF01408"/>
    </source>
</evidence>
<evidence type="ECO:0000313" key="4">
    <source>
        <dbReference type="Proteomes" id="UP000435649"/>
    </source>
</evidence>
<keyword evidence="1" id="KW-0560">Oxidoreductase</keyword>
<dbReference type="AlphaFoldDB" id="A0A844G156"/>
<dbReference type="Pfam" id="PF01408">
    <property type="entry name" value="GFO_IDH_MocA"/>
    <property type="match status" value="1"/>
</dbReference>
<reference evidence="3 4" key="1">
    <citation type="submission" date="2019-08" db="EMBL/GenBank/DDBJ databases">
        <title>In-depth cultivation of the pig gut microbiome towards novel bacterial diversity and tailored functional studies.</title>
        <authorList>
            <person name="Wylensek D."/>
            <person name="Hitch T.C.A."/>
            <person name="Clavel T."/>
        </authorList>
    </citation>
    <scope>NUCLEOTIDE SEQUENCE [LARGE SCALE GENOMIC DNA]</scope>
    <source>
        <strain evidence="3 4">BBE-744-WT-12</strain>
    </source>
</reference>
<dbReference type="InterPro" id="IPR036291">
    <property type="entry name" value="NAD(P)-bd_dom_sf"/>
</dbReference>
<feature type="domain" description="Gfo/Idh/MocA-like oxidoreductase N-terminal" evidence="2">
    <location>
        <begin position="37"/>
        <end position="138"/>
    </location>
</feature>
<dbReference type="InterPro" id="IPR050463">
    <property type="entry name" value="Gfo/Idh/MocA_oxidrdct_glycsds"/>
</dbReference>
<dbReference type="PANTHER" id="PTHR43818">
    <property type="entry name" value="BCDNA.GH03377"/>
    <property type="match status" value="1"/>
</dbReference>
<dbReference type="EMBL" id="VUNS01000004">
    <property type="protein sequence ID" value="MST96652.1"/>
    <property type="molecule type" value="Genomic_DNA"/>
</dbReference>
<dbReference type="GO" id="GO:0016491">
    <property type="term" value="F:oxidoreductase activity"/>
    <property type="evidence" value="ECO:0007669"/>
    <property type="project" value="UniProtKB-KW"/>
</dbReference>
<dbReference type="PANTHER" id="PTHR43818:SF11">
    <property type="entry name" value="BCDNA.GH03377"/>
    <property type="match status" value="1"/>
</dbReference>
<proteinExistence type="predicted"/>
<dbReference type="InterPro" id="IPR000683">
    <property type="entry name" value="Gfo/Idh/MocA-like_OxRdtase_N"/>
</dbReference>
<sequence>MDSRGEDRGHGDCRNSACRARHSAAGMLKERNTVMGISIGLVGLGSFGSAFAQLFKAHPLVDRVAFCDCEPERIRKFAEDPFFADKFNPRDAYGSLDEICASDLDALVVITQPWLHAPQCIQAMESGKEVYSAVPLTCLPDSDEVLDWCGRIIETSKRTGRHYMLGETTCFRPQAMFCRRKALAGEFGDFVYAEGEYMHDVDSACSLREVMRRRTAGRIGSEWPAKEEQYARSGKLSTPMNYPTHSVSGPVFCMGTRARKVAAFGWRNRTGDSYFRHDEFSNVTALFELANGASMRVAEMRELAGQISPLENETFRIIGTRGSFSENVWYYNGRTDETDAIRPEQRTRYTDAELFDPLPPEVREAFLTVQNRSSGDLQNRDFVPQGHGGSHPYLVHEFVTSVYERRQPLVNAWEAGHYMAMGMAANRSARRDGELTPVQDWGFAPEF</sequence>
<dbReference type="SUPFAM" id="SSF55347">
    <property type="entry name" value="Glyceraldehyde-3-phosphate dehydrogenase-like, C-terminal domain"/>
    <property type="match status" value="1"/>
</dbReference>
<comment type="caution">
    <text evidence="3">The sequence shown here is derived from an EMBL/GenBank/DDBJ whole genome shotgun (WGS) entry which is preliminary data.</text>
</comment>
<gene>
    <name evidence="3" type="ORF">FYJ85_06275</name>
</gene>
<dbReference type="Gene3D" id="3.30.360.10">
    <property type="entry name" value="Dihydrodipicolinate Reductase, domain 2"/>
    <property type="match status" value="1"/>
</dbReference>
<dbReference type="SUPFAM" id="SSF51735">
    <property type="entry name" value="NAD(P)-binding Rossmann-fold domains"/>
    <property type="match status" value="1"/>
</dbReference>